<sequence>MKAVAIILVVCLVQGLQANDLYFSIQLNKSETPGLNDQMKECLTQNDLDADLYTELWKDHPKLNAPQKKVNCFLACLYKKVGALSADGAIVLPEGLIEERIINWSPELREKCKKQAGDDVCELAGCLDKPNGFLSATV</sequence>
<dbReference type="SMR" id="A0A7M7IVM3"/>
<accession>A0A7M7IVM3</accession>
<dbReference type="GO" id="GO:0005549">
    <property type="term" value="F:odorant binding"/>
    <property type="evidence" value="ECO:0007669"/>
    <property type="project" value="InterPro"/>
</dbReference>
<keyword evidence="3" id="KW-1185">Reference proteome</keyword>
<dbReference type="CDD" id="cd23992">
    <property type="entry name" value="PBP_GOBP"/>
    <property type="match status" value="1"/>
</dbReference>
<dbReference type="OrthoDB" id="7665616at2759"/>
<evidence type="ECO:0000313" key="3">
    <source>
        <dbReference type="Proteomes" id="UP000002358"/>
    </source>
</evidence>
<dbReference type="InParanoid" id="A0A7M7IVM3"/>
<keyword evidence="1" id="KW-0732">Signal</keyword>
<proteinExistence type="predicted"/>
<dbReference type="EnsemblMetazoa" id="XM_016983092">
    <property type="protein sequence ID" value="XP_016838581"/>
    <property type="gene ID" value="LOC100121340"/>
</dbReference>
<dbReference type="SUPFAM" id="SSF47565">
    <property type="entry name" value="Insect pheromone/odorant-binding proteins"/>
    <property type="match status" value="1"/>
</dbReference>
<dbReference type="AlphaFoldDB" id="A0A7M7IVM3"/>
<organism evidence="2 3">
    <name type="scientific">Nasonia vitripennis</name>
    <name type="common">Parasitic wasp</name>
    <dbReference type="NCBI Taxonomy" id="7425"/>
    <lineage>
        <taxon>Eukaryota</taxon>
        <taxon>Metazoa</taxon>
        <taxon>Ecdysozoa</taxon>
        <taxon>Arthropoda</taxon>
        <taxon>Hexapoda</taxon>
        <taxon>Insecta</taxon>
        <taxon>Pterygota</taxon>
        <taxon>Neoptera</taxon>
        <taxon>Endopterygota</taxon>
        <taxon>Hymenoptera</taxon>
        <taxon>Apocrita</taxon>
        <taxon>Proctotrupomorpha</taxon>
        <taxon>Chalcidoidea</taxon>
        <taxon>Pteromalidae</taxon>
        <taxon>Pteromalinae</taxon>
        <taxon>Nasonia</taxon>
    </lineage>
</organism>
<name>A0A7M7IVM3_NASVI</name>
<gene>
    <name evidence="2" type="primary">100121340</name>
</gene>
<dbReference type="Pfam" id="PF01395">
    <property type="entry name" value="PBP_GOBP"/>
    <property type="match status" value="1"/>
</dbReference>
<feature type="signal peptide" evidence="1">
    <location>
        <begin position="1"/>
        <end position="18"/>
    </location>
</feature>
<feature type="chain" id="PRO_5029914076" evidence="1">
    <location>
        <begin position="19"/>
        <end position="138"/>
    </location>
</feature>
<reference evidence="2" key="1">
    <citation type="submission" date="2021-01" db="UniProtKB">
        <authorList>
            <consortium name="EnsemblMetazoa"/>
        </authorList>
    </citation>
    <scope>IDENTIFICATION</scope>
</reference>
<dbReference type="Proteomes" id="UP000002358">
    <property type="component" value="Chromosome 2"/>
</dbReference>
<dbReference type="InterPro" id="IPR006170">
    <property type="entry name" value="PBP/GOBP"/>
</dbReference>
<dbReference type="Gene3D" id="1.10.238.20">
    <property type="entry name" value="Pheromone/general odorant binding protein domain"/>
    <property type="match status" value="1"/>
</dbReference>
<dbReference type="InterPro" id="IPR036728">
    <property type="entry name" value="PBP_GOBP_sf"/>
</dbReference>
<protein>
    <submittedName>
        <fullName evidence="2">Uncharacterized protein</fullName>
    </submittedName>
</protein>
<evidence type="ECO:0000313" key="2">
    <source>
        <dbReference type="EnsemblMetazoa" id="XP_016838581"/>
    </source>
</evidence>
<evidence type="ECO:0000256" key="1">
    <source>
        <dbReference type="SAM" id="SignalP"/>
    </source>
</evidence>